<reference evidence="7 9" key="2">
    <citation type="submission" date="2019-06" db="EMBL/GenBank/DDBJ databases">
        <title>Draft genome sequences of 15 bacterial species constituting the stable defined intestinal microbiota of the GM15 gnotobiotic mouse model.</title>
        <authorList>
            <person name="Elie C."/>
            <person name="Mathieu A."/>
            <person name="Saliou A."/>
            <person name="Darnaud M."/>
            <person name="Leulier F."/>
            <person name="Tamellini A."/>
        </authorList>
    </citation>
    <scope>NUCLEOTIDE SEQUENCE [LARGE SCALE GENOMIC DNA]</scope>
    <source>
        <strain evidence="7 9">JM4-15</strain>
    </source>
</reference>
<organism evidence="7 9">
    <name type="scientific">Anaerotruncus colihominis</name>
    <dbReference type="NCBI Taxonomy" id="169435"/>
    <lineage>
        <taxon>Bacteria</taxon>
        <taxon>Bacillati</taxon>
        <taxon>Bacillota</taxon>
        <taxon>Clostridia</taxon>
        <taxon>Eubacteriales</taxon>
        <taxon>Oscillospiraceae</taxon>
        <taxon>Anaerotruncus</taxon>
    </lineage>
</organism>
<comment type="catalytic activity">
    <reaction evidence="1 4">
        <text>a uridine in RNA = a pseudouridine in RNA</text>
        <dbReference type="Rhea" id="RHEA:48348"/>
        <dbReference type="Rhea" id="RHEA-COMP:12068"/>
        <dbReference type="Rhea" id="RHEA-COMP:12069"/>
        <dbReference type="ChEBI" id="CHEBI:65314"/>
        <dbReference type="ChEBI" id="CHEBI:65315"/>
    </reaction>
</comment>
<dbReference type="InterPro" id="IPR020103">
    <property type="entry name" value="PsdUridine_synth_cat_dom_sf"/>
</dbReference>
<dbReference type="AlphaFoldDB" id="A0A845T256"/>
<reference evidence="6 8" key="1">
    <citation type="submission" date="2018-08" db="EMBL/GenBank/DDBJ databases">
        <title>Murine metabolic-syndrome-specific gut microbial biobank.</title>
        <authorList>
            <person name="Liu C."/>
        </authorList>
    </citation>
    <scope>NUCLEOTIDE SEQUENCE [LARGE SCALE GENOMIC DNA]</scope>
    <source>
        <strain evidence="6 8">X69</strain>
    </source>
</reference>
<dbReference type="SUPFAM" id="SSF55120">
    <property type="entry name" value="Pseudouridine synthase"/>
    <property type="match status" value="1"/>
</dbReference>
<dbReference type="EMBL" id="VIQT01000009">
    <property type="protein sequence ID" value="NDO38551.1"/>
    <property type="molecule type" value="Genomic_DNA"/>
</dbReference>
<dbReference type="GO" id="GO:0140098">
    <property type="term" value="F:catalytic activity, acting on RNA"/>
    <property type="evidence" value="ECO:0007669"/>
    <property type="project" value="UniProtKB-ARBA"/>
</dbReference>
<dbReference type="EC" id="5.4.99.-" evidence="4"/>
<proteinExistence type="inferred from homology"/>
<dbReference type="Pfam" id="PF00849">
    <property type="entry name" value="PseudoU_synth_2"/>
    <property type="match status" value="1"/>
</dbReference>
<gene>
    <name evidence="6" type="ORF">D3Z39_01740</name>
    <name evidence="7" type="ORF">FMM72_04700</name>
</gene>
<dbReference type="NCBIfam" id="TIGR00005">
    <property type="entry name" value="rluA_subfam"/>
    <property type="match status" value="1"/>
</dbReference>
<evidence type="ECO:0000313" key="9">
    <source>
        <dbReference type="Proteomes" id="UP000462501"/>
    </source>
</evidence>
<dbReference type="GO" id="GO:0009982">
    <property type="term" value="F:pseudouridine synthase activity"/>
    <property type="evidence" value="ECO:0007669"/>
    <property type="project" value="InterPro"/>
</dbReference>
<dbReference type="PANTHER" id="PTHR21600:SF35">
    <property type="entry name" value="PSEUDOURIDINE SYNTHASE"/>
    <property type="match status" value="1"/>
</dbReference>
<dbReference type="EMBL" id="QXWZ01000002">
    <property type="protein sequence ID" value="NBI77607.1"/>
    <property type="molecule type" value="Genomic_DNA"/>
</dbReference>
<dbReference type="CDD" id="cd02869">
    <property type="entry name" value="PseudoU_synth_RluA_like"/>
    <property type="match status" value="1"/>
</dbReference>
<evidence type="ECO:0000256" key="1">
    <source>
        <dbReference type="ARBA" id="ARBA00000073"/>
    </source>
</evidence>
<dbReference type="InterPro" id="IPR006225">
    <property type="entry name" value="PsdUridine_synth_RluC/D"/>
</dbReference>
<accession>A0A845T256</accession>
<evidence type="ECO:0000256" key="2">
    <source>
        <dbReference type="ARBA" id="ARBA00010876"/>
    </source>
</evidence>
<feature type="domain" description="Pseudouridine synthase RsuA/RluA-like" evidence="5">
    <location>
        <begin position="145"/>
        <end position="291"/>
    </location>
</feature>
<dbReference type="InterPro" id="IPR050188">
    <property type="entry name" value="RluA_PseudoU_synthase"/>
</dbReference>
<dbReference type="InterPro" id="IPR006145">
    <property type="entry name" value="PsdUridine_synth_RsuA/RluA"/>
</dbReference>
<name>A0A845T256_9FIRM</name>
<evidence type="ECO:0000313" key="6">
    <source>
        <dbReference type="EMBL" id="NBI77607.1"/>
    </source>
</evidence>
<evidence type="ECO:0000256" key="4">
    <source>
        <dbReference type="RuleBase" id="RU362028"/>
    </source>
</evidence>
<evidence type="ECO:0000313" key="8">
    <source>
        <dbReference type="Proteomes" id="UP000446348"/>
    </source>
</evidence>
<dbReference type="GO" id="GO:0000455">
    <property type="term" value="P:enzyme-directed rRNA pseudouridine synthesis"/>
    <property type="evidence" value="ECO:0007669"/>
    <property type="project" value="TreeGrafter"/>
</dbReference>
<evidence type="ECO:0000313" key="7">
    <source>
        <dbReference type="EMBL" id="NDO38551.1"/>
    </source>
</evidence>
<dbReference type="GO" id="GO:0003723">
    <property type="term" value="F:RNA binding"/>
    <property type="evidence" value="ECO:0007669"/>
    <property type="project" value="InterPro"/>
</dbReference>
<dbReference type="Gene3D" id="3.30.2350.10">
    <property type="entry name" value="Pseudouridine synthase"/>
    <property type="match status" value="1"/>
</dbReference>
<dbReference type="Proteomes" id="UP000446348">
    <property type="component" value="Unassembled WGS sequence"/>
</dbReference>
<protein>
    <recommendedName>
        <fullName evidence="4">Pseudouridine synthase</fullName>
        <ecNumber evidence="4">5.4.99.-</ecNumber>
    </recommendedName>
</protein>
<comment type="function">
    <text evidence="4">Responsible for synthesis of pseudouridine from uracil.</text>
</comment>
<evidence type="ECO:0000259" key="5">
    <source>
        <dbReference type="Pfam" id="PF00849"/>
    </source>
</evidence>
<comment type="similarity">
    <text evidence="2 4">Belongs to the pseudouridine synthase RluA family.</text>
</comment>
<sequence length="350" mass="38864">MSSVLHRPSEAGRFRRACRQVQKAFRHGQVRFLRKARSRGLATAAFFDVWGRGMDCMGKRRLDFVIPPEYNGRKVVHFLRGPAQCSYTLVRSLKTLEDGILLNGAHIRTIDRLHTGDRLSITICDAPQVFEPCETPVEILYEDSDVIVYNKPAAMACHPVRGLRQGTLANVFARDCAARGENCACRLVGRLDCDTSGAVVIAKNAHAAAVLTGHIEKQYIALVTGAPNPICGVIDAPIGQPDRMNPRRTVTADGKPAVTEYETQIRCGEYSVVRCVLRTGRTHQIRVHMSSIGCPLLGDALYGGETERIERQALHCMQASFIHPVDKRLCIVRAPIPKDMQKLMPRNQQT</sequence>
<comment type="caution">
    <text evidence="7">The sequence shown here is derived from an EMBL/GenBank/DDBJ whole genome shotgun (WGS) entry which is preliminary data.</text>
</comment>
<dbReference type="PANTHER" id="PTHR21600">
    <property type="entry name" value="MITOCHONDRIAL RNA PSEUDOURIDINE SYNTHASE"/>
    <property type="match status" value="1"/>
</dbReference>
<dbReference type="Proteomes" id="UP000462501">
    <property type="component" value="Unassembled WGS sequence"/>
</dbReference>
<keyword evidence="4" id="KW-0413">Isomerase</keyword>
<feature type="active site" evidence="3">
    <location>
        <position position="192"/>
    </location>
</feature>
<evidence type="ECO:0000256" key="3">
    <source>
        <dbReference type="PIRSR" id="PIRSR606225-1"/>
    </source>
</evidence>